<dbReference type="Pfam" id="PF02566">
    <property type="entry name" value="OsmC"/>
    <property type="match status" value="1"/>
</dbReference>
<reference evidence="1 2" key="1">
    <citation type="submission" date="2020-02" db="EMBL/GenBank/DDBJ databases">
        <title>Genome sequence of Roseobacter ponti.</title>
        <authorList>
            <person name="Hollensteiner J."/>
            <person name="Schneider D."/>
            <person name="Poehlein A."/>
            <person name="Daniel R."/>
        </authorList>
    </citation>
    <scope>NUCLEOTIDE SEQUENCE [LARGE SCALE GENOMIC DNA]</scope>
    <source>
        <strain evidence="1 2">DSM 106830</strain>
    </source>
</reference>
<dbReference type="InterPro" id="IPR052924">
    <property type="entry name" value="OsmC/Ohr_hydroprdx_reductase"/>
</dbReference>
<dbReference type="Proteomes" id="UP000503308">
    <property type="component" value="Chromosome"/>
</dbReference>
<accession>A0A858SP27</accession>
<name>A0A858SP27_9RHOB</name>
<dbReference type="AlphaFoldDB" id="A0A858SP27"/>
<dbReference type="PANTHER" id="PTHR35368">
    <property type="entry name" value="HYDROPEROXIDE REDUCTASE"/>
    <property type="match status" value="1"/>
</dbReference>
<gene>
    <name evidence="1" type="ORF">G3256_05215</name>
</gene>
<dbReference type="PANTHER" id="PTHR35368:SF1">
    <property type="entry name" value="HYDROPEROXIDE REDUCTASE"/>
    <property type="match status" value="1"/>
</dbReference>
<dbReference type="EMBL" id="CP048788">
    <property type="protein sequence ID" value="QJF50599.1"/>
    <property type="molecule type" value="Genomic_DNA"/>
</dbReference>
<dbReference type="SUPFAM" id="SSF82784">
    <property type="entry name" value="OsmC-like"/>
    <property type="match status" value="1"/>
</dbReference>
<organism evidence="1 2">
    <name type="scientific">Roseobacter ponti</name>
    <dbReference type="NCBI Taxonomy" id="1891787"/>
    <lineage>
        <taxon>Bacteria</taxon>
        <taxon>Pseudomonadati</taxon>
        <taxon>Pseudomonadota</taxon>
        <taxon>Alphaproteobacteria</taxon>
        <taxon>Rhodobacterales</taxon>
        <taxon>Roseobacteraceae</taxon>
        <taxon>Roseobacter</taxon>
    </lineage>
</organism>
<dbReference type="InterPro" id="IPR036102">
    <property type="entry name" value="OsmC/Ohrsf"/>
</dbReference>
<protein>
    <submittedName>
        <fullName evidence="1">OsmC family protein</fullName>
    </submittedName>
</protein>
<dbReference type="KEGG" id="rpon:G3256_05215"/>
<dbReference type="InterPro" id="IPR015946">
    <property type="entry name" value="KH_dom-like_a/b"/>
</dbReference>
<dbReference type="Gene3D" id="3.30.300.20">
    <property type="match status" value="1"/>
</dbReference>
<dbReference type="RefSeq" id="WP_169639817.1">
    <property type="nucleotide sequence ID" value="NZ_CP048788.1"/>
</dbReference>
<keyword evidence="2" id="KW-1185">Reference proteome</keyword>
<evidence type="ECO:0000313" key="1">
    <source>
        <dbReference type="EMBL" id="QJF50599.1"/>
    </source>
</evidence>
<evidence type="ECO:0000313" key="2">
    <source>
        <dbReference type="Proteomes" id="UP000503308"/>
    </source>
</evidence>
<dbReference type="InterPro" id="IPR003718">
    <property type="entry name" value="OsmC/Ohr_fam"/>
</dbReference>
<proteinExistence type="predicted"/>
<sequence length="161" mass="18227">MNTQDPDLLAPSVDPNKKAIGIRKVSARNEARPRTVVMVRNHVLITDEKETDTGPTPLEMALSSLMGCEGVIINRCAEAMSFDYTAVDMDGEGEVDQRGSRGVQGVRPYFNWVKLNIRVHTDETQDRFDRLIKNVEYRCPVMNLFRSADVEVIVNWERVTS</sequence>